<evidence type="ECO:0000313" key="3">
    <source>
        <dbReference type="Proteomes" id="UP000502756"/>
    </source>
</evidence>
<dbReference type="KEGG" id="stae:HNV11_21395"/>
<evidence type="ECO:0000313" key="2">
    <source>
        <dbReference type="EMBL" id="QJW87867.1"/>
    </source>
</evidence>
<name>A0A6M5XZ28_9BACT</name>
<dbReference type="RefSeq" id="WP_171737708.1">
    <property type="nucleotide sequence ID" value="NZ_CP053435.1"/>
</dbReference>
<protein>
    <submittedName>
        <fullName evidence="2">Uncharacterized protein</fullName>
    </submittedName>
</protein>
<reference evidence="2 3" key="1">
    <citation type="submission" date="2020-05" db="EMBL/GenBank/DDBJ databases">
        <title>Genome sequencing of Spirosoma sp. TS118.</title>
        <authorList>
            <person name="Lee J.-H."/>
            <person name="Jeong S."/>
            <person name="Zhao L."/>
            <person name="Jung J.-H."/>
            <person name="Kim M.-K."/>
            <person name="Lim S."/>
        </authorList>
    </citation>
    <scope>NUCLEOTIDE SEQUENCE [LARGE SCALE GENOMIC DNA]</scope>
    <source>
        <strain evidence="2 3">TS118</strain>
    </source>
</reference>
<dbReference type="AlphaFoldDB" id="A0A6M5XZ28"/>
<dbReference type="Proteomes" id="UP000502756">
    <property type="component" value="Chromosome"/>
</dbReference>
<feature type="region of interest" description="Disordered" evidence="1">
    <location>
        <begin position="1"/>
        <end position="40"/>
    </location>
</feature>
<feature type="region of interest" description="Disordered" evidence="1">
    <location>
        <begin position="79"/>
        <end position="101"/>
    </location>
</feature>
<feature type="compositionally biased region" description="Basic and acidic residues" evidence="1">
    <location>
        <begin position="16"/>
        <end position="40"/>
    </location>
</feature>
<evidence type="ECO:0000256" key="1">
    <source>
        <dbReference type="SAM" id="MobiDB-lite"/>
    </source>
</evidence>
<accession>A0A6M5XZ28</accession>
<gene>
    <name evidence="2" type="ORF">HNV11_21395</name>
</gene>
<keyword evidence="3" id="KW-1185">Reference proteome</keyword>
<organism evidence="2 3">
    <name type="scientific">Spirosoma taeanense</name>
    <dbReference type="NCBI Taxonomy" id="2735870"/>
    <lineage>
        <taxon>Bacteria</taxon>
        <taxon>Pseudomonadati</taxon>
        <taxon>Bacteroidota</taxon>
        <taxon>Cytophagia</taxon>
        <taxon>Cytophagales</taxon>
        <taxon>Cytophagaceae</taxon>
        <taxon>Spirosoma</taxon>
    </lineage>
</organism>
<proteinExistence type="predicted"/>
<dbReference type="EMBL" id="CP053435">
    <property type="protein sequence ID" value="QJW87867.1"/>
    <property type="molecule type" value="Genomic_DNA"/>
</dbReference>
<sequence>MKKPRKDRSDITIGSFEKKHNLKEGTIRNPDGSDSRSDKELGNLEKEFGEKAVNNMIELSPEHAELLNDILGVSLSEGGIIDNEGRYNSEQIRQEGSGEAN</sequence>